<dbReference type="PANTHER" id="PTHR24287">
    <property type="entry name" value="P450, PUTATIVE (EUROFUNG)-RELATED"/>
    <property type="match status" value="1"/>
</dbReference>
<name>A0A0C3H0Y8_OIDMZ</name>
<dbReference type="AlphaFoldDB" id="A0A0C3H0Y8"/>
<protein>
    <recommendedName>
        <fullName evidence="12">Cytochrome P450</fullName>
    </recommendedName>
</protein>
<accession>A0A0C3H0Y8</accession>
<dbReference type="InterPro" id="IPR036396">
    <property type="entry name" value="Cyt_P450_sf"/>
</dbReference>
<keyword evidence="4 8" id="KW-0479">Metal-binding</keyword>
<dbReference type="OrthoDB" id="1470350at2759"/>
<dbReference type="InterPro" id="IPR001128">
    <property type="entry name" value="Cyt_P450"/>
</dbReference>
<keyword evidence="6 8" id="KW-0408">Iron</keyword>
<evidence type="ECO:0000256" key="3">
    <source>
        <dbReference type="ARBA" id="ARBA00022617"/>
    </source>
</evidence>
<dbReference type="PRINTS" id="PR00463">
    <property type="entry name" value="EP450I"/>
</dbReference>
<evidence type="ECO:0000256" key="2">
    <source>
        <dbReference type="ARBA" id="ARBA00010617"/>
    </source>
</evidence>
<dbReference type="GO" id="GO:0016705">
    <property type="term" value="F:oxidoreductase activity, acting on paired donors, with incorporation or reduction of molecular oxygen"/>
    <property type="evidence" value="ECO:0007669"/>
    <property type="project" value="InterPro"/>
</dbReference>
<evidence type="ECO:0000256" key="8">
    <source>
        <dbReference type="PIRSR" id="PIRSR602401-1"/>
    </source>
</evidence>
<dbReference type="HOGENOM" id="CLU_001570_27_0_1"/>
<dbReference type="InterPro" id="IPR047146">
    <property type="entry name" value="Cyt_P450_E_CYP52_fungi"/>
</dbReference>
<evidence type="ECO:0000313" key="11">
    <source>
        <dbReference type="Proteomes" id="UP000054321"/>
    </source>
</evidence>
<evidence type="ECO:0008006" key="12">
    <source>
        <dbReference type="Google" id="ProtNLM"/>
    </source>
</evidence>
<reference evidence="11" key="2">
    <citation type="submission" date="2015-01" db="EMBL/GenBank/DDBJ databases">
        <title>Evolutionary Origins and Diversification of the Mycorrhizal Mutualists.</title>
        <authorList>
            <consortium name="DOE Joint Genome Institute"/>
            <consortium name="Mycorrhizal Genomics Consortium"/>
            <person name="Kohler A."/>
            <person name="Kuo A."/>
            <person name="Nagy L.G."/>
            <person name="Floudas D."/>
            <person name="Copeland A."/>
            <person name="Barry K.W."/>
            <person name="Cichocki N."/>
            <person name="Veneault-Fourrey C."/>
            <person name="LaButti K."/>
            <person name="Lindquist E.A."/>
            <person name="Lipzen A."/>
            <person name="Lundell T."/>
            <person name="Morin E."/>
            <person name="Murat C."/>
            <person name="Riley R."/>
            <person name="Ohm R."/>
            <person name="Sun H."/>
            <person name="Tunlid A."/>
            <person name="Henrissat B."/>
            <person name="Grigoriev I.V."/>
            <person name="Hibbett D.S."/>
            <person name="Martin F."/>
        </authorList>
    </citation>
    <scope>NUCLEOTIDE SEQUENCE [LARGE SCALE GENOMIC DNA]</scope>
    <source>
        <strain evidence="11">Zn</strain>
    </source>
</reference>
<organism evidence="10 11">
    <name type="scientific">Oidiodendron maius (strain Zn)</name>
    <dbReference type="NCBI Taxonomy" id="913774"/>
    <lineage>
        <taxon>Eukaryota</taxon>
        <taxon>Fungi</taxon>
        <taxon>Dikarya</taxon>
        <taxon>Ascomycota</taxon>
        <taxon>Pezizomycotina</taxon>
        <taxon>Leotiomycetes</taxon>
        <taxon>Leotiomycetes incertae sedis</taxon>
        <taxon>Myxotrichaceae</taxon>
        <taxon>Oidiodendron</taxon>
    </lineage>
</organism>
<proteinExistence type="inferred from homology"/>
<dbReference type="GO" id="GO:0005506">
    <property type="term" value="F:iron ion binding"/>
    <property type="evidence" value="ECO:0007669"/>
    <property type="project" value="InterPro"/>
</dbReference>
<keyword evidence="3 8" id="KW-0349">Heme</keyword>
<dbReference type="PANTHER" id="PTHR24287:SF1">
    <property type="entry name" value="P450, PUTATIVE (EUROFUNG)-RELATED"/>
    <property type="match status" value="1"/>
</dbReference>
<dbReference type="SUPFAM" id="SSF48264">
    <property type="entry name" value="Cytochrome P450"/>
    <property type="match status" value="1"/>
</dbReference>
<evidence type="ECO:0000313" key="10">
    <source>
        <dbReference type="EMBL" id="KIM97044.1"/>
    </source>
</evidence>
<dbReference type="GO" id="GO:0020037">
    <property type="term" value="F:heme binding"/>
    <property type="evidence" value="ECO:0007669"/>
    <property type="project" value="InterPro"/>
</dbReference>
<dbReference type="GO" id="GO:0004497">
    <property type="term" value="F:monooxygenase activity"/>
    <property type="evidence" value="ECO:0007669"/>
    <property type="project" value="UniProtKB-KW"/>
</dbReference>
<dbReference type="InterPro" id="IPR017972">
    <property type="entry name" value="Cyt_P450_CS"/>
</dbReference>
<evidence type="ECO:0000256" key="5">
    <source>
        <dbReference type="ARBA" id="ARBA00023002"/>
    </source>
</evidence>
<evidence type="ECO:0000256" key="1">
    <source>
        <dbReference type="ARBA" id="ARBA00001971"/>
    </source>
</evidence>
<feature type="binding site" description="axial binding residue" evidence="8">
    <location>
        <position position="446"/>
    </location>
    <ligand>
        <name>heme</name>
        <dbReference type="ChEBI" id="CHEBI:30413"/>
    </ligand>
    <ligandPart>
        <name>Fe</name>
        <dbReference type="ChEBI" id="CHEBI:18248"/>
    </ligandPart>
</feature>
<evidence type="ECO:0000256" key="6">
    <source>
        <dbReference type="ARBA" id="ARBA00023004"/>
    </source>
</evidence>
<dbReference type="EMBL" id="KN832883">
    <property type="protein sequence ID" value="KIM97044.1"/>
    <property type="molecule type" value="Genomic_DNA"/>
</dbReference>
<dbReference type="InParanoid" id="A0A0C3H0Y8"/>
<dbReference type="Gene3D" id="1.10.630.10">
    <property type="entry name" value="Cytochrome P450"/>
    <property type="match status" value="1"/>
</dbReference>
<evidence type="ECO:0000256" key="9">
    <source>
        <dbReference type="RuleBase" id="RU000461"/>
    </source>
</evidence>
<evidence type="ECO:0000256" key="4">
    <source>
        <dbReference type="ARBA" id="ARBA00022723"/>
    </source>
</evidence>
<comment type="cofactor">
    <cofactor evidence="1 8">
        <name>heme</name>
        <dbReference type="ChEBI" id="CHEBI:30413"/>
    </cofactor>
</comment>
<dbReference type="PRINTS" id="PR00385">
    <property type="entry name" value="P450"/>
</dbReference>
<keyword evidence="7 9" id="KW-0503">Monooxygenase</keyword>
<dbReference type="STRING" id="913774.A0A0C3H0Y8"/>
<comment type="similarity">
    <text evidence="2 9">Belongs to the cytochrome P450 family.</text>
</comment>
<keyword evidence="5 9" id="KW-0560">Oxidoreductase</keyword>
<reference evidence="10 11" key="1">
    <citation type="submission" date="2014-04" db="EMBL/GenBank/DDBJ databases">
        <authorList>
            <consortium name="DOE Joint Genome Institute"/>
            <person name="Kuo A."/>
            <person name="Martino E."/>
            <person name="Perotto S."/>
            <person name="Kohler A."/>
            <person name="Nagy L.G."/>
            <person name="Floudas D."/>
            <person name="Copeland A."/>
            <person name="Barry K.W."/>
            <person name="Cichocki N."/>
            <person name="Veneault-Fourrey C."/>
            <person name="LaButti K."/>
            <person name="Lindquist E.A."/>
            <person name="Lipzen A."/>
            <person name="Lundell T."/>
            <person name="Morin E."/>
            <person name="Murat C."/>
            <person name="Sun H."/>
            <person name="Tunlid A."/>
            <person name="Henrissat B."/>
            <person name="Grigoriev I.V."/>
            <person name="Hibbett D.S."/>
            <person name="Martin F."/>
            <person name="Nordberg H.P."/>
            <person name="Cantor M.N."/>
            <person name="Hua S.X."/>
        </authorList>
    </citation>
    <scope>NUCLEOTIDE SEQUENCE [LARGE SCALE GENOMIC DNA]</scope>
    <source>
        <strain evidence="10 11">Zn</strain>
    </source>
</reference>
<dbReference type="Proteomes" id="UP000054321">
    <property type="component" value="Unassembled WGS sequence"/>
</dbReference>
<dbReference type="PROSITE" id="PS00086">
    <property type="entry name" value="CYTOCHROME_P450"/>
    <property type="match status" value="1"/>
</dbReference>
<gene>
    <name evidence="10" type="ORF">OIDMADRAFT_58584</name>
</gene>
<dbReference type="Pfam" id="PF00067">
    <property type="entry name" value="p450"/>
    <property type="match status" value="1"/>
</dbReference>
<keyword evidence="11" id="KW-1185">Reference proteome</keyword>
<dbReference type="InterPro" id="IPR002401">
    <property type="entry name" value="Cyt_P450_E_grp-I"/>
</dbReference>
<sequence>MVPLTVYLPGGILLFWISREISHRWSLRRKAKAFGCESITNYPHLDPIGGLDLSVQIWREFHRGELSEGMRRRHEKFGPTFSTNSLGQDCIYTIDPENIRAVTTDNFDCYGKSAWVEEAAKHVGNGILMSDGENWKRSRAVLKPLFARTALDEPTLVEPHLQDLVQVIRGNNGQPFDFQVLAARFTLDIVTDFLFGKSTQSLLGGKAAEDARHFLGLVKDFEPPSGTFIAVGALAWLELLPSYRRLLHVVDGMKAFFRSQLDMIISDPGLHSQSAAPSCFRMMESDGVGVGQIQAELQNIFFASFDTTTALLANIIGILSQRQDIQQQLRAEISYLNGNPPTKQDLGGLSFLRFVLLEALRLYSPVVSHSRQATRDTTLPRGGGSDGLGQIFVAAGATIVWSTYALNRSQRYYGQTWAEFKPERWKTLQPTSNRFFMPFGSGPRSCMGQQMAQTEISYMIVRILQEFPVIASQDLRPFKEAKAVSFYNTYDTDANTGVYAEQAEDPN</sequence>
<evidence type="ECO:0000256" key="7">
    <source>
        <dbReference type="ARBA" id="ARBA00023033"/>
    </source>
</evidence>